<evidence type="ECO:0000313" key="7">
    <source>
        <dbReference type="Proteomes" id="UP000006049"/>
    </source>
</evidence>
<dbReference type="Gene3D" id="2.120.10.30">
    <property type="entry name" value="TolB, C-terminal domain"/>
    <property type="match status" value="1"/>
</dbReference>
<name>I3YUU2_AEQSU</name>
<dbReference type="Pfam" id="PF06977">
    <property type="entry name" value="SdiA-regulated"/>
    <property type="match status" value="1"/>
</dbReference>
<keyword evidence="5" id="KW-0812">Transmembrane</keyword>
<dbReference type="SUPFAM" id="SSF101898">
    <property type="entry name" value="NHL repeat"/>
    <property type="match status" value="1"/>
</dbReference>
<dbReference type="Proteomes" id="UP000006049">
    <property type="component" value="Chromosome"/>
</dbReference>
<dbReference type="InterPro" id="IPR011042">
    <property type="entry name" value="6-blade_b-propeller_TolB-like"/>
</dbReference>
<dbReference type="InterPro" id="IPR009722">
    <property type="entry name" value="YjiK/CarP"/>
</dbReference>
<dbReference type="HOGENOM" id="CLU_080100_0_0_10"/>
<keyword evidence="4 5" id="KW-0472">Membrane</keyword>
<dbReference type="OrthoDB" id="5292493at2"/>
<evidence type="ECO:0000256" key="3">
    <source>
        <dbReference type="ARBA" id="ARBA00022475"/>
    </source>
</evidence>
<evidence type="ECO:0000313" key="6">
    <source>
        <dbReference type="EMBL" id="AFL80760.1"/>
    </source>
</evidence>
<organism evidence="6 7">
    <name type="scientific">Aequorivita sublithincola (strain DSM 14238 / LMG 21431 / ACAM 643 / 9-3)</name>
    <dbReference type="NCBI Taxonomy" id="746697"/>
    <lineage>
        <taxon>Bacteria</taxon>
        <taxon>Pseudomonadati</taxon>
        <taxon>Bacteroidota</taxon>
        <taxon>Flavobacteriia</taxon>
        <taxon>Flavobacteriales</taxon>
        <taxon>Flavobacteriaceae</taxon>
        <taxon>Aequorivita</taxon>
    </lineage>
</organism>
<dbReference type="RefSeq" id="WP_014782018.1">
    <property type="nucleotide sequence ID" value="NC_018013.1"/>
</dbReference>
<sequence>MRENIIAFWIITGVLALVGIMWYALENPAINPRLDKVTYTIIHKWDMPNELNEISGISLISDTKIACVQDEEGIIFIYNLTTEEVEKKVNFSRSGDYEGLAVVDSTAYVMESSGKLFEIANFYNPNFEITEYQTPFSGKNNIESLVADSINNRLLFTVKDKDPYSDVYKGIYAFNLETKKTESTPIAKIPINDPIFNTKDKKDDKKKSSNFYPSDIALNPKDGNFYILEGKNGQLLIMDKNGKPIKIHTLYKESFPQAEGITFAADGTMYISNEGKNGTANILEVELNEK</sequence>
<dbReference type="eggNOG" id="COG3204">
    <property type="taxonomic scope" value="Bacteria"/>
</dbReference>
<feature type="transmembrane region" description="Helical" evidence="5">
    <location>
        <begin position="6"/>
        <end position="25"/>
    </location>
</feature>
<evidence type="ECO:0000256" key="4">
    <source>
        <dbReference type="ARBA" id="ARBA00023136"/>
    </source>
</evidence>
<dbReference type="PATRIC" id="fig|746697.3.peg.1282"/>
<evidence type="ECO:0000256" key="1">
    <source>
        <dbReference type="ARBA" id="ARBA00004236"/>
    </source>
</evidence>
<reference evidence="6 7" key="1">
    <citation type="submission" date="2012-06" db="EMBL/GenBank/DDBJ databases">
        <title>The complete genome of Aequorivita sublithincola DSM 14238.</title>
        <authorList>
            <consortium name="US DOE Joint Genome Institute (JGI-PGF)"/>
            <person name="Lucas S."/>
            <person name="Copeland A."/>
            <person name="Lapidus A."/>
            <person name="Goodwin L."/>
            <person name="Pitluck S."/>
            <person name="Peters L."/>
            <person name="Munk A.C.C."/>
            <person name="Kyrpides N."/>
            <person name="Mavromatis K."/>
            <person name="Pagani I."/>
            <person name="Ivanova N."/>
            <person name="Ovchinnikova G."/>
            <person name="Zeytun A."/>
            <person name="Detter J.C."/>
            <person name="Han C."/>
            <person name="Land M."/>
            <person name="Hauser L."/>
            <person name="Markowitz V."/>
            <person name="Cheng J.-F."/>
            <person name="Hugenholtz P."/>
            <person name="Woyke T."/>
            <person name="Wu D."/>
            <person name="Tindall B."/>
            <person name="Faehnrich R."/>
            <person name="Brambilla E."/>
            <person name="Klenk H.-P."/>
            <person name="Eisen J.A."/>
        </authorList>
    </citation>
    <scope>NUCLEOTIDE SEQUENCE [LARGE SCALE GENOMIC DNA]</scope>
    <source>
        <strain evidence="7">DSM 14238 / LMG 21431 / ACAM 643 / 9-3</strain>
    </source>
</reference>
<proteinExistence type="inferred from homology"/>
<keyword evidence="5" id="KW-1133">Transmembrane helix</keyword>
<dbReference type="AlphaFoldDB" id="I3YUU2"/>
<accession>I3YUU2</accession>
<dbReference type="GO" id="GO:0005886">
    <property type="term" value="C:plasma membrane"/>
    <property type="evidence" value="ECO:0007669"/>
    <property type="project" value="UniProtKB-SubCell"/>
</dbReference>
<dbReference type="STRING" id="746697.Aeqsu_1265"/>
<comment type="subcellular location">
    <subcellularLocation>
        <location evidence="1">Cell membrane</location>
    </subcellularLocation>
</comment>
<protein>
    <submittedName>
        <fullName evidence="6">Uncharacterized protein</fullName>
    </submittedName>
</protein>
<evidence type="ECO:0000256" key="2">
    <source>
        <dbReference type="ARBA" id="ARBA00009852"/>
    </source>
</evidence>
<dbReference type="EMBL" id="CP003280">
    <property type="protein sequence ID" value="AFL80760.1"/>
    <property type="molecule type" value="Genomic_DNA"/>
</dbReference>
<keyword evidence="3" id="KW-1003">Cell membrane</keyword>
<gene>
    <name evidence="6" type="ordered locus">Aeqsu_1265</name>
</gene>
<keyword evidence="7" id="KW-1185">Reference proteome</keyword>
<comment type="similarity">
    <text evidence="2">Belongs to the YjiK family.</text>
</comment>
<dbReference type="KEGG" id="asl:Aeqsu_1265"/>
<evidence type="ECO:0000256" key="5">
    <source>
        <dbReference type="SAM" id="Phobius"/>
    </source>
</evidence>